<dbReference type="GO" id="GO:0005634">
    <property type="term" value="C:nucleus"/>
    <property type="evidence" value="ECO:0007669"/>
    <property type="project" value="UniProtKB-SubCell"/>
</dbReference>
<dbReference type="PROSITE" id="PS00058">
    <property type="entry name" value="DNA_MISMATCH_REPAIR_1"/>
    <property type="match status" value="1"/>
</dbReference>
<keyword evidence="6" id="KW-0539">Nucleus</keyword>
<dbReference type="FunFam" id="1.10.287.660:FF:000001">
    <property type="entry name" value="pre-mRNA-splicing factor ISY1 homolog"/>
    <property type="match status" value="1"/>
</dbReference>
<comment type="subcellular location">
    <subcellularLocation>
        <location evidence="1">Nucleus</location>
    </subcellularLocation>
</comment>
<feature type="region of interest" description="Disordered" evidence="7">
    <location>
        <begin position="1689"/>
        <end position="1710"/>
    </location>
</feature>
<dbReference type="InterPro" id="IPR014721">
    <property type="entry name" value="Ribsml_uS5_D2-typ_fold_subgr"/>
</dbReference>
<dbReference type="InterPro" id="IPR020667">
    <property type="entry name" value="DNA_mismatch_repair_MutL"/>
</dbReference>
<dbReference type="PANTHER" id="PTHR10073">
    <property type="entry name" value="DNA MISMATCH REPAIR PROTEIN MLH, PMS, MUTL"/>
    <property type="match status" value="1"/>
</dbReference>
<comment type="similarity">
    <text evidence="2">Belongs to the DNA mismatch repair MutL/HexB family.</text>
</comment>
<feature type="region of interest" description="Disordered" evidence="7">
    <location>
        <begin position="102"/>
        <end position="170"/>
    </location>
</feature>
<evidence type="ECO:0000256" key="6">
    <source>
        <dbReference type="ARBA" id="ARBA00023242"/>
    </source>
</evidence>
<dbReference type="Pfam" id="PF01119">
    <property type="entry name" value="DNA_mis_repair"/>
    <property type="match status" value="1"/>
</dbReference>
<evidence type="ECO:0008006" key="12">
    <source>
        <dbReference type="Google" id="ProtNLM"/>
    </source>
</evidence>
<dbReference type="InterPro" id="IPR037200">
    <property type="entry name" value="Isy1_sf"/>
</dbReference>
<dbReference type="Gene3D" id="3.30.230.10">
    <property type="match status" value="1"/>
</dbReference>
<organism evidence="10 11">
    <name type="scientific">Oedothorax gibbosus</name>
    <dbReference type="NCBI Taxonomy" id="931172"/>
    <lineage>
        <taxon>Eukaryota</taxon>
        <taxon>Metazoa</taxon>
        <taxon>Ecdysozoa</taxon>
        <taxon>Arthropoda</taxon>
        <taxon>Chelicerata</taxon>
        <taxon>Arachnida</taxon>
        <taxon>Araneae</taxon>
        <taxon>Araneomorphae</taxon>
        <taxon>Entelegynae</taxon>
        <taxon>Araneoidea</taxon>
        <taxon>Linyphiidae</taxon>
        <taxon>Erigoninae</taxon>
        <taxon>Oedothorax</taxon>
    </lineage>
</organism>
<feature type="compositionally biased region" description="Basic and acidic residues" evidence="7">
    <location>
        <begin position="102"/>
        <end position="117"/>
    </location>
</feature>
<feature type="compositionally biased region" description="Basic and acidic residues" evidence="7">
    <location>
        <begin position="130"/>
        <end position="142"/>
    </location>
</feature>
<evidence type="ECO:0000256" key="2">
    <source>
        <dbReference type="ARBA" id="ARBA00006082"/>
    </source>
</evidence>
<evidence type="ECO:0000256" key="7">
    <source>
        <dbReference type="SAM" id="MobiDB-lite"/>
    </source>
</evidence>
<evidence type="ECO:0000313" key="11">
    <source>
        <dbReference type="Proteomes" id="UP000827092"/>
    </source>
</evidence>
<comment type="similarity">
    <text evidence="3">Belongs to the ISY1 family.</text>
</comment>
<dbReference type="Proteomes" id="UP000827092">
    <property type="component" value="Unassembled WGS sequence"/>
</dbReference>
<sequence length="1952" mass="220748">MARNAEKAMTTLARFRAAQLAEQGKGQQERRPFLACDCSDLRSAEKWRKQIIGEISKKVAQIQNAGLGEFRIREINDEINKLLREKGHWEARIVELGGPDYSKHGPKVLDHEGKEVPGNKGCNKRGRSVTGKDNKAPKRARMDVNVTSNEDSESPSDLQDKSGQDELDNTCQTDHQYRNHFPHQLIGLVYQLDLSVLCLLRESIYKHKYPSLSLAFEDTETDEFNNIVLHYGKKSIHIQIENVDKYYTNNDINYAKLFTKGKQSFSINNYFDSFVKHLISKSNSLSNNIKYLVIHTNSGLDLTEEEKLKQGRSRSFYPFKFDGINMEECGILKDFLFTNDNTKGSGFYRFSQDKITREELFKRLEFSSAAQKVIEERKFSQEKVKEKFLDKLVFAVNQPNREELNSIIKNEIEKNSEVQDDYIALQDGILHGLTATEGHKKLGLETIYEFNLLMSFLHDMFLHKNISSINSERKSHDTSNDITIRYKDEITYVKAHTTDSNIGEELNSVIRNEIDKSNVPYHYEELHEIALRWSESHEFGPVTEGIIKKLLGDIKNNSSSYQKIQKNVDEEIKFARSVVGREGIPAFYQLLDFLTKREGKKYLEVLKRKGINLANVASILSGTRANAAKVFKELYDLWLDEQGNKTQYLKTLKKEGIDLANMSGILSGTGANAAKAFKELYDLWFDEEGNKTQYLKTLKKEGINLANVTSILSGAGANAAKAFKELHNLWFDEEGNKTQYLKTVEEKGINLANISSVLNGVGVNAPKVFKSLYNLWFDEEGNKTQYLKTLKKEGINLANVTSILSGAGANAAKAFKELYDLWFDEKGNKTQYLKALEKEGINLANVSSILGGAGANAAKAFKELYDLWFDEKGNKTQYLQTLEKEGTNLANVSSILGGAGANATKAFKELYDLWFDEKGNKTQYLQTLEKEGINLTNMSSILNKARANAAKAFKELYDLWFDEQGNKTQYLKALKKEGIDPANMSGILSGTGASAAKAFKDLYDLWFDEKGNKTQYLKTLKKEGIDLANISNILHGARASAAKAFKDLYDLWFDEKGNKAQYLKTLKKEGIDLASMSSALGGAGANAAKAFKDLYDLWFDEKGNKTQYLKTLKKEGIDLANVSSILSGAGANTAKAFKELYEAFFDKQGNKTQHLKHFIKKKAGEESFTLCNLSCILGRAGAKAKDAFERLHSICFNDEGKKTKLLDDFHKAGFKSSNLSCMSCGAGVRASSVLERLHSICFDDEGKRTKLLDDFYKTGFTPYDLCNILSRAAGSIEEFHDFCCVGKTRKYLNHFLDGKKSFTLRNLCNILHGAGANICSALKDFHDICFDEAGNKAQLLNDFGEAESEKYGNNSFRHKNYKPYSTGRGDREASKCSKGVSRNAIDAGSSEIEIKIESGGRNLITVTDDGNGIEKEDLELAFMRHATSKLSDNELIEIKHLGFRGEALPSIAAVSRMKLSSKARGASEAWSISYEGGEKVGEVIPCSLLEGTYIEVRDLFFATPNRLKFLKTERAETQAIVDIVNNLAMINYSIGFTLTSGNKKLLKYAKQTSFFNRLCEKEEEFQSNSLEVKEEEEGIKLTGHICKPTINRGKSTQIYTFVNGRPIKDNLLIGAVRYAYHDFIPSDRYPFAALHLEIPYDQVDVNVHPNKSEVRFQNKRLIYEIVRRGIIKTLSTRFAASGQGIEEELTFDDSKSQEQVNSEEKKNQKEFYEKRPSLLENRLMKEFNAPDERRQSLPETFKYGESPPQKGTMVLEREQVDLVEDHPLGYARCQVYNTYIIAEAKDKLIIVDQHAAHERLIYECLKQKSSIKRQKLLFPETVKIRNQAGMEMVETYKDELFKMGFGIEIESEDKVIVKEIPAILGAIDVKEMLINIIDRLTEIEDTLPIEDKVLATIACHGSIRKMKLEEMNELLRRMEETPYADHGRPTYIEMKLSDIENFLKGDRLNLLK</sequence>
<evidence type="ECO:0000256" key="3">
    <source>
        <dbReference type="ARBA" id="ARBA00007002"/>
    </source>
</evidence>
<dbReference type="InterPro" id="IPR036890">
    <property type="entry name" value="HATPase_C_sf"/>
</dbReference>
<dbReference type="SUPFAM" id="SSF140102">
    <property type="entry name" value="ISY1 domain-like"/>
    <property type="match status" value="1"/>
</dbReference>
<dbReference type="SUPFAM" id="SSF118116">
    <property type="entry name" value="DNA mismatch repair protein MutL"/>
    <property type="match status" value="1"/>
</dbReference>
<protein>
    <recommendedName>
        <fullName evidence="12">DNA mismatch repair protein</fullName>
    </recommendedName>
</protein>
<dbReference type="SMART" id="SM01340">
    <property type="entry name" value="DNA_mis_repair"/>
    <property type="match status" value="1"/>
</dbReference>
<feature type="domain" description="DNA mismatch repair protein S5" evidence="9">
    <location>
        <begin position="1555"/>
        <end position="1675"/>
    </location>
</feature>
<dbReference type="Pfam" id="PF08676">
    <property type="entry name" value="MutL_C"/>
    <property type="match status" value="1"/>
</dbReference>
<dbReference type="InterPro" id="IPR002099">
    <property type="entry name" value="MutL/Mlh/PMS"/>
</dbReference>
<dbReference type="InterPro" id="IPR037198">
    <property type="entry name" value="MutL_C_sf"/>
</dbReference>
<dbReference type="InterPro" id="IPR042120">
    <property type="entry name" value="MutL_C_dimsub"/>
</dbReference>
<dbReference type="InterPro" id="IPR038973">
    <property type="entry name" value="MutL/Mlh/Pms-like"/>
</dbReference>
<feature type="domain" description="MutL C-terminal dimerisation" evidence="8">
    <location>
        <begin position="1771"/>
        <end position="1909"/>
    </location>
</feature>
<dbReference type="InterPro" id="IPR029012">
    <property type="entry name" value="Helix_hairpin_bin_sf"/>
</dbReference>
<dbReference type="Pfam" id="PF13589">
    <property type="entry name" value="HATPase_c_3"/>
    <property type="match status" value="1"/>
</dbReference>
<feature type="compositionally biased region" description="Basic and acidic residues" evidence="7">
    <location>
        <begin position="1692"/>
        <end position="1710"/>
    </location>
</feature>
<comment type="caution">
    <text evidence="10">The sequence shown here is derived from an EMBL/GenBank/DDBJ whole genome shotgun (WGS) entry which is preliminary data.</text>
</comment>
<dbReference type="GO" id="GO:0016887">
    <property type="term" value="F:ATP hydrolysis activity"/>
    <property type="evidence" value="ECO:0007669"/>
    <property type="project" value="InterPro"/>
</dbReference>
<dbReference type="HAMAP" id="MF_00149">
    <property type="entry name" value="DNA_mis_repair"/>
    <property type="match status" value="1"/>
</dbReference>
<evidence type="ECO:0000256" key="5">
    <source>
        <dbReference type="ARBA" id="ARBA00023204"/>
    </source>
</evidence>
<dbReference type="InterPro" id="IPR009360">
    <property type="entry name" value="Isy1"/>
</dbReference>
<evidence type="ECO:0000259" key="8">
    <source>
        <dbReference type="SMART" id="SM00853"/>
    </source>
</evidence>
<dbReference type="Gene3D" id="3.30.565.10">
    <property type="entry name" value="Histidine kinase-like ATPase, C-terminal domain"/>
    <property type="match status" value="1"/>
</dbReference>
<dbReference type="GO" id="GO:0140664">
    <property type="term" value="F:ATP-dependent DNA damage sensor activity"/>
    <property type="evidence" value="ECO:0007669"/>
    <property type="project" value="InterPro"/>
</dbReference>
<dbReference type="GO" id="GO:0032300">
    <property type="term" value="C:mismatch repair complex"/>
    <property type="evidence" value="ECO:0007669"/>
    <property type="project" value="InterPro"/>
</dbReference>
<evidence type="ECO:0000313" key="10">
    <source>
        <dbReference type="EMBL" id="KAG8184380.1"/>
    </source>
</evidence>
<gene>
    <name evidence="10" type="ORF">JTE90_004552</name>
</gene>
<accession>A0AAV6UIX9</accession>
<dbReference type="SUPFAM" id="SSF55874">
    <property type="entry name" value="ATPase domain of HSP90 chaperone/DNA topoisomerase II/histidine kinase"/>
    <property type="match status" value="1"/>
</dbReference>
<dbReference type="InterPro" id="IPR014790">
    <property type="entry name" value="MutL_C"/>
</dbReference>
<dbReference type="CDD" id="cd16926">
    <property type="entry name" value="HATPase_MutL-MLH-PMS-like"/>
    <property type="match status" value="1"/>
</dbReference>
<dbReference type="SMART" id="SM00853">
    <property type="entry name" value="MutL_C"/>
    <property type="match status" value="1"/>
</dbReference>
<dbReference type="Gene3D" id="3.30.1370.100">
    <property type="entry name" value="MutL, C-terminal domain, regulatory subdomain"/>
    <property type="match status" value="1"/>
</dbReference>
<dbReference type="InterPro" id="IPR013507">
    <property type="entry name" value="DNA_mismatch_S5_2-like"/>
</dbReference>
<dbReference type="PANTHER" id="PTHR10073:SF12">
    <property type="entry name" value="DNA MISMATCH REPAIR PROTEIN MLH1"/>
    <property type="match status" value="1"/>
</dbReference>
<name>A0AAV6UIX9_9ARAC</name>
<proteinExistence type="inferred from homology"/>
<dbReference type="GO" id="GO:0030983">
    <property type="term" value="F:mismatched DNA binding"/>
    <property type="evidence" value="ECO:0007669"/>
    <property type="project" value="InterPro"/>
</dbReference>
<dbReference type="EMBL" id="JAFNEN010000374">
    <property type="protein sequence ID" value="KAG8184380.1"/>
    <property type="molecule type" value="Genomic_DNA"/>
</dbReference>
<dbReference type="CDD" id="cd00782">
    <property type="entry name" value="MutL_Trans"/>
    <property type="match status" value="1"/>
</dbReference>
<dbReference type="Gene3D" id="1.10.287.660">
    <property type="entry name" value="Helix hairpin bin"/>
    <property type="match status" value="1"/>
</dbReference>
<dbReference type="SUPFAM" id="SSF54211">
    <property type="entry name" value="Ribosomal protein S5 domain 2-like"/>
    <property type="match status" value="1"/>
</dbReference>
<dbReference type="NCBIfam" id="NF000952">
    <property type="entry name" value="PRK00095.2-2"/>
    <property type="match status" value="1"/>
</dbReference>
<dbReference type="GO" id="GO:0000350">
    <property type="term" value="P:generation of catalytic spliceosome for second transesterification step"/>
    <property type="evidence" value="ECO:0007669"/>
    <property type="project" value="InterPro"/>
</dbReference>
<evidence type="ECO:0000256" key="4">
    <source>
        <dbReference type="ARBA" id="ARBA00022763"/>
    </source>
</evidence>
<keyword evidence="11" id="KW-1185">Reference proteome</keyword>
<dbReference type="Gene3D" id="3.30.1540.20">
    <property type="entry name" value="MutL, C-terminal domain, dimerisation subdomain"/>
    <property type="match status" value="1"/>
</dbReference>
<dbReference type="InterPro" id="IPR042121">
    <property type="entry name" value="MutL_C_regsub"/>
</dbReference>
<dbReference type="GO" id="GO:0005524">
    <property type="term" value="F:ATP binding"/>
    <property type="evidence" value="ECO:0007669"/>
    <property type="project" value="InterPro"/>
</dbReference>
<keyword evidence="5" id="KW-0234">DNA repair</keyword>
<dbReference type="InterPro" id="IPR020568">
    <property type="entry name" value="Ribosomal_Su5_D2-typ_SF"/>
</dbReference>
<evidence type="ECO:0000256" key="1">
    <source>
        <dbReference type="ARBA" id="ARBA00004123"/>
    </source>
</evidence>
<dbReference type="GO" id="GO:0006298">
    <property type="term" value="P:mismatch repair"/>
    <property type="evidence" value="ECO:0007669"/>
    <property type="project" value="InterPro"/>
</dbReference>
<evidence type="ECO:0000259" key="9">
    <source>
        <dbReference type="SMART" id="SM01340"/>
    </source>
</evidence>
<keyword evidence="4" id="KW-0227">DNA damage</keyword>
<dbReference type="InterPro" id="IPR014762">
    <property type="entry name" value="DNA_mismatch_repair_CS"/>
</dbReference>
<reference evidence="10 11" key="1">
    <citation type="journal article" date="2022" name="Nat. Ecol. Evol.">
        <title>A masculinizing supergene underlies an exaggerated male reproductive morph in a spider.</title>
        <authorList>
            <person name="Hendrickx F."/>
            <person name="De Corte Z."/>
            <person name="Sonet G."/>
            <person name="Van Belleghem S.M."/>
            <person name="Kostlbacher S."/>
            <person name="Vangestel C."/>
        </authorList>
    </citation>
    <scope>NUCLEOTIDE SEQUENCE [LARGE SCALE GENOMIC DNA]</scope>
    <source>
        <strain evidence="10">W744_W776</strain>
    </source>
</reference>
<dbReference type="Pfam" id="PF06246">
    <property type="entry name" value="Isy1"/>
    <property type="match status" value="1"/>
</dbReference>
<dbReference type="NCBIfam" id="TIGR00585">
    <property type="entry name" value="mutl"/>
    <property type="match status" value="1"/>
</dbReference>